<dbReference type="PANTHER" id="PTHR36834">
    <property type="entry name" value="MEMBRANE PROTEIN-RELATED"/>
    <property type="match status" value="1"/>
</dbReference>
<feature type="transmembrane region" description="Helical" evidence="1">
    <location>
        <begin position="242"/>
        <end position="260"/>
    </location>
</feature>
<keyword evidence="1" id="KW-0472">Membrane</keyword>
<dbReference type="AlphaFoldDB" id="A0A7W4Z3T0"/>
<feature type="transmembrane region" description="Helical" evidence="1">
    <location>
        <begin position="161"/>
        <end position="179"/>
    </location>
</feature>
<feature type="transmembrane region" description="Helical" evidence="1">
    <location>
        <begin position="199"/>
        <end position="222"/>
    </location>
</feature>
<feature type="non-terminal residue" evidence="3">
    <location>
        <position position="264"/>
    </location>
</feature>
<dbReference type="EMBL" id="JACHWR010000008">
    <property type="protein sequence ID" value="MBB3045423.1"/>
    <property type="molecule type" value="Genomic_DNA"/>
</dbReference>
<feature type="transmembrane region" description="Helical" evidence="1">
    <location>
        <begin position="126"/>
        <end position="149"/>
    </location>
</feature>
<dbReference type="PANTHER" id="PTHR36834:SF1">
    <property type="entry name" value="INTEGRAL MEMBRANE PROTEIN"/>
    <property type="match status" value="1"/>
</dbReference>
<feature type="transmembrane region" description="Helical" evidence="1">
    <location>
        <begin position="6"/>
        <end position="30"/>
    </location>
</feature>
<feature type="transmembrane region" description="Helical" evidence="1">
    <location>
        <begin position="42"/>
        <end position="61"/>
    </location>
</feature>
<dbReference type="Pfam" id="PF04892">
    <property type="entry name" value="VanZ"/>
    <property type="match status" value="1"/>
</dbReference>
<feature type="domain" description="VanZ-like" evidence="2">
    <location>
        <begin position="50"/>
        <end position="176"/>
    </location>
</feature>
<keyword evidence="1" id="KW-1133">Transmembrane helix</keyword>
<proteinExistence type="predicted"/>
<dbReference type="InterPro" id="IPR053150">
    <property type="entry name" value="Teicoplanin_resist-assoc"/>
</dbReference>
<keyword evidence="4" id="KW-1185">Reference proteome</keyword>
<evidence type="ECO:0000313" key="3">
    <source>
        <dbReference type="EMBL" id="MBB3045423.1"/>
    </source>
</evidence>
<dbReference type="RefSeq" id="WP_183595420.1">
    <property type="nucleotide sequence ID" value="NZ_JACHWR010000008.1"/>
</dbReference>
<comment type="caution">
    <text evidence="3">The sequence shown here is derived from an EMBL/GenBank/DDBJ whole genome shotgun (WGS) entry which is preliminary data.</text>
</comment>
<dbReference type="InterPro" id="IPR006976">
    <property type="entry name" value="VanZ-like"/>
</dbReference>
<evidence type="ECO:0000259" key="2">
    <source>
        <dbReference type="Pfam" id="PF04892"/>
    </source>
</evidence>
<evidence type="ECO:0000256" key="1">
    <source>
        <dbReference type="SAM" id="Phobius"/>
    </source>
</evidence>
<dbReference type="Proteomes" id="UP000589626">
    <property type="component" value="Unassembled WGS sequence"/>
</dbReference>
<evidence type="ECO:0000313" key="4">
    <source>
        <dbReference type="Proteomes" id="UP000589626"/>
    </source>
</evidence>
<sequence length="264" mass="28313">MSDQTLNAVIAIVLGSGLSVLLLAPVAAVQYRRDGRLGPGDLLVLVSAAVYGLALWTYTLLPLPAGDYRCVGRQTVPFATIGEIDPARAVDLLRDPAFLQVALNVALFVPLGFFVRLVLRRGVLVTTLLGFGISLAIECTQGTALWGLYPCPYRLLDVDDLIVNTFGAFVGGVLAAGLLRRHRPRVRPLPTRVSVGRRWTGMVCDGLFVLVAGAGVAIAWRAWQLYVVHRPVAEIDLEIQTLLQWGVPALIEAAAVLVAGRTVG</sequence>
<feature type="transmembrane region" description="Helical" evidence="1">
    <location>
        <begin position="97"/>
        <end position="119"/>
    </location>
</feature>
<name>A0A7W4Z3T0_9ACTN</name>
<gene>
    <name evidence="3" type="ORF">FHU40_005280</name>
</gene>
<keyword evidence="1" id="KW-0812">Transmembrane</keyword>
<organism evidence="3 4">
    <name type="scientific">Nocardioides soli</name>
    <dbReference type="NCBI Taxonomy" id="1036020"/>
    <lineage>
        <taxon>Bacteria</taxon>
        <taxon>Bacillati</taxon>
        <taxon>Actinomycetota</taxon>
        <taxon>Actinomycetes</taxon>
        <taxon>Propionibacteriales</taxon>
        <taxon>Nocardioidaceae</taxon>
        <taxon>Nocardioides</taxon>
    </lineage>
</organism>
<reference evidence="3 4" key="1">
    <citation type="submission" date="2020-08" db="EMBL/GenBank/DDBJ databases">
        <title>Sequencing the genomes of 1000 actinobacteria strains.</title>
        <authorList>
            <person name="Klenk H.-P."/>
        </authorList>
    </citation>
    <scope>NUCLEOTIDE SEQUENCE [LARGE SCALE GENOMIC DNA]</scope>
    <source>
        <strain evidence="3 4">DSM 105498</strain>
    </source>
</reference>
<protein>
    <submittedName>
        <fullName evidence="3">Glycopeptide antibiotics resistance protein</fullName>
    </submittedName>
</protein>
<accession>A0A7W4Z3T0</accession>